<sequence length="133" mass="15343">MTKGILCTIDFSEASRQALKWAVQFSKTQGSDLTILYTYRLTKNMTGEAVVWKKKMEEEALQKFAAFENDWLKTAGIKYDFKIEVGFVADRIEDHTQKSEISFLVMDKNMCSKSKDTFDDLMEHMKVPLVIVP</sequence>
<dbReference type="Proteomes" id="UP000184212">
    <property type="component" value="Unassembled WGS sequence"/>
</dbReference>
<reference evidence="2 3" key="1">
    <citation type="submission" date="2016-11" db="EMBL/GenBank/DDBJ databases">
        <authorList>
            <person name="Jaros S."/>
            <person name="Januszkiewicz K."/>
            <person name="Wedrychowicz H."/>
        </authorList>
    </citation>
    <scope>NUCLEOTIDE SEQUENCE [LARGE SCALE GENOMIC DNA]</scope>
    <source>
        <strain evidence="2 3">DSM 24574</strain>
    </source>
</reference>
<dbReference type="STRING" id="947013.SAMN04488109_1563"/>
<feature type="domain" description="UspA" evidence="1">
    <location>
        <begin position="1"/>
        <end position="132"/>
    </location>
</feature>
<evidence type="ECO:0000313" key="3">
    <source>
        <dbReference type="Proteomes" id="UP000184212"/>
    </source>
</evidence>
<name>A0A1M5M5A6_9BACT</name>
<keyword evidence="3" id="KW-1185">Reference proteome</keyword>
<organism evidence="2 3">
    <name type="scientific">Chryseolinea serpens</name>
    <dbReference type="NCBI Taxonomy" id="947013"/>
    <lineage>
        <taxon>Bacteria</taxon>
        <taxon>Pseudomonadati</taxon>
        <taxon>Bacteroidota</taxon>
        <taxon>Cytophagia</taxon>
        <taxon>Cytophagales</taxon>
        <taxon>Fulvivirgaceae</taxon>
        <taxon>Chryseolinea</taxon>
    </lineage>
</organism>
<evidence type="ECO:0000313" key="2">
    <source>
        <dbReference type="EMBL" id="SHG72428.1"/>
    </source>
</evidence>
<accession>A0A1M5M5A6</accession>
<dbReference type="Pfam" id="PF00582">
    <property type="entry name" value="Usp"/>
    <property type="match status" value="1"/>
</dbReference>
<dbReference type="InterPro" id="IPR006016">
    <property type="entry name" value="UspA"/>
</dbReference>
<dbReference type="Gene3D" id="3.40.50.620">
    <property type="entry name" value="HUPs"/>
    <property type="match status" value="1"/>
</dbReference>
<proteinExistence type="predicted"/>
<dbReference type="EMBL" id="FQWQ01000001">
    <property type="protein sequence ID" value="SHG72428.1"/>
    <property type="molecule type" value="Genomic_DNA"/>
</dbReference>
<dbReference type="AlphaFoldDB" id="A0A1M5M5A6"/>
<evidence type="ECO:0000259" key="1">
    <source>
        <dbReference type="Pfam" id="PF00582"/>
    </source>
</evidence>
<gene>
    <name evidence="2" type="ORF">SAMN04488109_1563</name>
</gene>
<dbReference type="OrthoDB" id="980049at2"/>
<dbReference type="CDD" id="cd00293">
    <property type="entry name" value="USP-like"/>
    <property type="match status" value="1"/>
</dbReference>
<dbReference type="InterPro" id="IPR014729">
    <property type="entry name" value="Rossmann-like_a/b/a_fold"/>
</dbReference>
<protein>
    <submittedName>
        <fullName evidence="2">Nucleotide-binding universal stress protein, UspA family</fullName>
    </submittedName>
</protein>
<dbReference type="RefSeq" id="WP_073132518.1">
    <property type="nucleotide sequence ID" value="NZ_FQWQ01000001.1"/>
</dbReference>
<dbReference type="SUPFAM" id="SSF52402">
    <property type="entry name" value="Adenine nucleotide alpha hydrolases-like"/>
    <property type="match status" value="1"/>
</dbReference>